<proteinExistence type="predicted"/>
<gene>
    <name evidence="1" type="ORF">DVS28_a1576</name>
</gene>
<evidence type="ECO:0000313" key="1">
    <source>
        <dbReference type="EMBL" id="AXV06269.1"/>
    </source>
</evidence>
<dbReference type="KEGG" id="euz:DVS28_a1576"/>
<protein>
    <submittedName>
        <fullName evidence="1">Uncharacterized protein</fullName>
    </submittedName>
</protein>
<keyword evidence="2" id="KW-1185">Reference proteome</keyword>
<evidence type="ECO:0000313" key="2">
    <source>
        <dbReference type="Proteomes" id="UP000264006"/>
    </source>
</evidence>
<sequence length="42" mass="4541">MCSSLPHRGSRIACFPSSDAISDEISVVIISASWLVLDRAIH</sequence>
<dbReference type="EMBL" id="CP031165">
    <property type="protein sequence ID" value="AXV06269.1"/>
    <property type="molecule type" value="Genomic_DNA"/>
</dbReference>
<dbReference type="Proteomes" id="UP000264006">
    <property type="component" value="Chromosome"/>
</dbReference>
<name>A0A346XVM2_9ACTN</name>
<dbReference type="AlphaFoldDB" id="A0A346XVM2"/>
<reference evidence="1 2" key="1">
    <citation type="submission" date="2018-09" db="EMBL/GenBank/DDBJ databases">
        <title>Complete genome sequence of Euzebya sp. DY32-46 isolated from seawater of Pacific Ocean.</title>
        <authorList>
            <person name="Xu L."/>
            <person name="Wu Y.-H."/>
            <person name="Xu X.-W."/>
        </authorList>
    </citation>
    <scope>NUCLEOTIDE SEQUENCE [LARGE SCALE GENOMIC DNA]</scope>
    <source>
        <strain evidence="1 2">DY32-46</strain>
    </source>
</reference>
<accession>A0A346XVM2</accession>
<organism evidence="1 2">
    <name type="scientific">Euzebya pacifica</name>
    <dbReference type="NCBI Taxonomy" id="1608957"/>
    <lineage>
        <taxon>Bacteria</taxon>
        <taxon>Bacillati</taxon>
        <taxon>Actinomycetota</taxon>
        <taxon>Nitriliruptoria</taxon>
        <taxon>Euzebyales</taxon>
    </lineage>
</organism>